<proteinExistence type="predicted"/>
<feature type="region of interest" description="Disordered" evidence="1">
    <location>
        <begin position="62"/>
        <end position="82"/>
    </location>
</feature>
<evidence type="ECO:0008006" key="5">
    <source>
        <dbReference type="Google" id="ProtNLM"/>
    </source>
</evidence>
<keyword evidence="2" id="KW-0812">Transmembrane</keyword>
<evidence type="ECO:0000313" key="4">
    <source>
        <dbReference type="Proteomes" id="UP000075238"/>
    </source>
</evidence>
<evidence type="ECO:0000256" key="2">
    <source>
        <dbReference type="SAM" id="Phobius"/>
    </source>
</evidence>
<sequence>MKCNPKAMITAGIALAAMLAAAYALLPPVRALVLGIGPYLLLLICPLSMWLMMKSMSAQDDQVGGMTEQAPKQKPHPFRIKE</sequence>
<organism evidence="3 4">
    <name type="scientific">Cupriavidus nantongensis</name>
    <dbReference type="NCBI Taxonomy" id="1796606"/>
    <lineage>
        <taxon>Bacteria</taxon>
        <taxon>Pseudomonadati</taxon>
        <taxon>Pseudomonadota</taxon>
        <taxon>Betaproteobacteria</taxon>
        <taxon>Burkholderiales</taxon>
        <taxon>Burkholderiaceae</taxon>
        <taxon>Cupriavidus</taxon>
    </lineage>
</organism>
<accession>A0A142JJV2</accession>
<dbReference type="GeneID" id="70691487"/>
<evidence type="ECO:0000256" key="1">
    <source>
        <dbReference type="SAM" id="MobiDB-lite"/>
    </source>
</evidence>
<feature type="transmembrane region" description="Helical" evidence="2">
    <location>
        <begin position="32"/>
        <end position="52"/>
    </location>
</feature>
<protein>
    <recommendedName>
        <fullName evidence="5">DUF2933 domain-containing protein</fullName>
    </recommendedName>
</protein>
<keyword evidence="2" id="KW-0472">Membrane</keyword>
<dbReference type="Proteomes" id="UP000075238">
    <property type="component" value="Chromosome 1"/>
</dbReference>
<keyword evidence="2" id="KW-1133">Transmembrane helix</keyword>
<dbReference type="AlphaFoldDB" id="A0A142JJV2"/>
<gene>
    <name evidence="3" type="ORF">A2G96_11775</name>
</gene>
<dbReference type="Pfam" id="PF11666">
    <property type="entry name" value="DUF2933"/>
    <property type="match status" value="1"/>
</dbReference>
<dbReference type="InterPro" id="IPR021682">
    <property type="entry name" value="DUF2933"/>
</dbReference>
<dbReference type="OrthoDB" id="8971109at2"/>
<evidence type="ECO:0000313" key="3">
    <source>
        <dbReference type="EMBL" id="AMR78364.1"/>
    </source>
</evidence>
<dbReference type="EMBL" id="CP014844">
    <property type="protein sequence ID" value="AMR78364.1"/>
    <property type="molecule type" value="Genomic_DNA"/>
</dbReference>
<keyword evidence="4" id="KW-1185">Reference proteome</keyword>
<reference evidence="3 4" key="1">
    <citation type="submission" date="2016-03" db="EMBL/GenBank/DDBJ databases">
        <title>Complete genome sequence of a novel chlorpyrifos degrading bacterium, Cupriavidus nantongensis sp. X1.</title>
        <authorList>
            <person name="Fang L."/>
        </authorList>
    </citation>
    <scope>NUCLEOTIDE SEQUENCE [LARGE SCALE GENOMIC DNA]</scope>
    <source>
        <strain evidence="3 4">X1</strain>
    </source>
</reference>
<feature type="transmembrane region" description="Helical" evidence="2">
    <location>
        <begin position="7"/>
        <end position="26"/>
    </location>
</feature>
<dbReference type="KEGG" id="cnan:A2G96_11775"/>
<feature type="compositionally biased region" description="Basic residues" evidence="1">
    <location>
        <begin position="73"/>
        <end position="82"/>
    </location>
</feature>
<dbReference type="RefSeq" id="WP_062799375.1">
    <property type="nucleotide sequence ID" value="NZ_CP014844.1"/>
</dbReference>
<name>A0A142JJV2_9BURK</name>